<dbReference type="RefSeq" id="WP_080022822.1">
    <property type="nucleotide sequence ID" value="NZ_LTAY01000038.1"/>
</dbReference>
<dbReference type="EMBL" id="LTAY01000038">
    <property type="protein sequence ID" value="OPX47728.1"/>
    <property type="molecule type" value="Genomic_DNA"/>
</dbReference>
<accession>A0A1V4SUU3</accession>
<dbReference type="Proteomes" id="UP000191448">
    <property type="component" value="Unassembled WGS sequence"/>
</dbReference>
<gene>
    <name evidence="1" type="ORF">CLTHE_16380</name>
</gene>
<proteinExistence type="predicted"/>
<dbReference type="OrthoDB" id="1904024at2"/>
<dbReference type="AlphaFoldDB" id="A0A1V4SUU3"/>
<reference evidence="1 2" key="1">
    <citation type="submission" date="2016-02" db="EMBL/GenBank/DDBJ databases">
        <title>Genome sequence of Clostridium thermobutyricum DSM 4928.</title>
        <authorList>
            <person name="Poehlein A."/>
            <person name="Daniel R."/>
        </authorList>
    </citation>
    <scope>NUCLEOTIDE SEQUENCE [LARGE SCALE GENOMIC DNA]</scope>
    <source>
        <strain evidence="1 2">DSM 4928</strain>
    </source>
</reference>
<evidence type="ECO:0000313" key="1">
    <source>
        <dbReference type="EMBL" id="OPX47728.1"/>
    </source>
</evidence>
<protein>
    <submittedName>
        <fullName evidence="1">Uncharacterized protein</fullName>
    </submittedName>
</protein>
<sequence length="182" mass="20321">MSNYCYEEEKVREYESLVFNGGNINDGTETEPDTIPLGSANSNLRLLGWLLPQGDTDEYSLTFSVPKDAVNRNQRAKVFVHLLTDNSNTPNGNRFAIRLSSLFARANGVVNAANINVYNSGNISIQNSPGNFQYNHYVIEFDLDDIIRSEDFALLSVARTSVTNDYAGALFLSSIEFRYVSK</sequence>
<organism evidence="1 2">
    <name type="scientific">Clostridium thermobutyricum DSM 4928</name>
    <dbReference type="NCBI Taxonomy" id="1121339"/>
    <lineage>
        <taxon>Bacteria</taxon>
        <taxon>Bacillati</taxon>
        <taxon>Bacillota</taxon>
        <taxon>Clostridia</taxon>
        <taxon>Eubacteriales</taxon>
        <taxon>Clostridiaceae</taxon>
        <taxon>Clostridium</taxon>
    </lineage>
</organism>
<name>A0A1V4SUU3_9CLOT</name>
<evidence type="ECO:0000313" key="2">
    <source>
        <dbReference type="Proteomes" id="UP000191448"/>
    </source>
</evidence>
<comment type="caution">
    <text evidence="1">The sequence shown here is derived from an EMBL/GenBank/DDBJ whole genome shotgun (WGS) entry which is preliminary data.</text>
</comment>